<feature type="transmembrane region" description="Helical" evidence="1">
    <location>
        <begin position="70"/>
        <end position="94"/>
    </location>
</feature>
<keyword evidence="3" id="KW-1185">Reference proteome</keyword>
<keyword evidence="1" id="KW-0812">Transmembrane</keyword>
<evidence type="ECO:0000313" key="2">
    <source>
        <dbReference type="EMBL" id="MFB9053958.1"/>
    </source>
</evidence>
<feature type="transmembrane region" description="Helical" evidence="1">
    <location>
        <begin position="144"/>
        <end position="166"/>
    </location>
</feature>
<sequence length="167" mass="19600">MKISLNILHYCLYLIQVKLHLLFNKINPVLLLFKIPSVKKRMKESDGIESPTEWYNNFWNDKKNGFGTRFIGGSLIGIISFAFIGLGIILVKIISPELVLNSFFFISMGIISYLICYFLVFKNDQYLEYFNEFEDWTIKQKRKYVFGSISFILLIIVLFFFSLLGFN</sequence>
<evidence type="ECO:0000256" key="1">
    <source>
        <dbReference type="SAM" id="Phobius"/>
    </source>
</evidence>
<comment type="caution">
    <text evidence="2">The sequence shown here is derived from an EMBL/GenBank/DDBJ whole genome shotgun (WGS) entry which is preliminary data.</text>
</comment>
<dbReference type="RefSeq" id="WP_382383322.1">
    <property type="nucleotide sequence ID" value="NZ_JBHMEZ010000012.1"/>
</dbReference>
<gene>
    <name evidence="2" type="ORF">ACFFVB_12800</name>
</gene>
<keyword evidence="1" id="KW-1133">Transmembrane helix</keyword>
<evidence type="ECO:0000313" key="3">
    <source>
        <dbReference type="Proteomes" id="UP001589605"/>
    </source>
</evidence>
<name>A0ABV5F3D9_9FLAO</name>
<dbReference type="Proteomes" id="UP001589605">
    <property type="component" value="Unassembled WGS sequence"/>
</dbReference>
<protein>
    <submittedName>
        <fullName evidence="2">Uncharacterized protein</fullName>
    </submittedName>
</protein>
<proteinExistence type="predicted"/>
<reference evidence="2 3" key="1">
    <citation type="submission" date="2024-09" db="EMBL/GenBank/DDBJ databases">
        <authorList>
            <person name="Sun Q."/>
            <person name="Mori K."/>
        </authorList>
    </citation>
    <scope>NUCLEOTIDE SEQUENCE [LARGE SCALE GENOMIC DNA]</scope>
    <source>
        <strain evidence="2 3">CECT 8286</strain>
    </source>
</reference>
<feature type="transmembrane region" description="Helical" evidence="1">
    <location>
        <begin position="100"/>
        <end position="120"/>
    </location>
</feature>
<dbReference type="EMBL" id="JBHMEZ010000012">
    <property type="protein sequence ID" value="MFB9053958.1"/>
    <property type="molecule type" value="Genomic_DNA"/>
</dbReference>
<keyword evidence="1" id="KW-0472">Membrane</keyword>
<accession>A0ABV5F3D9</accession>
<organism evidence="2 3">
    <name type="scientific">Formosa undariae</name>
    <dbReference type="NCBI Taxonomy" id="1325436"/>
    <lineage>
        <taxon>Bacteria</taxon>
        <taxon>Pseudomonadati</taxon>
        <taxon>Bacteroidota</taxon>
        <taxon>Flavobacteriia</taxon>
        <taxon>Flavobacteriales</taxon>
        <taxon>Flavobacteriaceae</taxon>
        <taxon>Formosa</taxon>
    </lineage>
</organism>